<protein>
    <submittedName>
        <fullName evidence="2">Uncharacterized protein</fullName>
    </submittedName>
</protein>
<dbReference type="EMBL" id="CP048632">
    <property type="protein sequence ID" value="QIB38121.1"/>
    <property type="molecule type" value="Genomic_DNA"/>
</dbReference>
<dbReference type="RefSeq" id="WP_164056299.1">
    <property type="nucleotide sequence ID" value="NZ_CP048632.1"/>
</dbReference>
<keyword evidence="3" id="KW-1185">Reference proteome</keyword>
<accession>A0A7L5BGZ0</accession>
<feature type="transmembrane region" description="Helical" evidence="1">
    <location>
        <begin position="29"/>
        <end position="53"/>
    </location>
</feature>
<dbReference type="Proteomes" id="UP000464865">
    <property type="component" value="Chromosome M15-11"/>
</dbReference>
<keyword evidence="1" id="KW-0472">Membrane</keyword>
<evidence type="ECO:0000313" key="3">
    <source>
        <dbReference type="Proteomes" id="UP000464865"/>
    </source>
</evidence>
<keyword evidence="1" id="KW-0812">Transmembrane</keyword>
<name>A0A7L5BGZ0_9HYPH</name>
<evidence type="ECO:0000256" key="1">
    <source>
        <dbReference type="SAM" id="Phobius"/>
    </source>
</evidence>
<sequence length="101" mass="10301">MLELTLSFGVGLLIAALIAQQLRDRRPTVSVLASIIVALIVTVIVCGIGIGLANFGVTFLSSSASAPGPAMAWVLETGGELWITALLGAAAGSLLGRRRAN</sequence>
<keyword evidence="1" id="KW-1133">Transmembrane helix</keyword>
<dbReference type="KEGG" id="roy:G3A56_09070"/>
<dbReference type="AlphaFoldDB" id="A0A7L5BGZ0"/>
<proteinExistence type="predicted"/>
<organism evidence="2 3">
    <name type="scientific">Rhizobium oryzihabitans</name>
    <dbReference type="NCBI Taxonomy" id="2267833"/>
    <lineage>
        <taxon>Bacteria</taxon>
        <taxon>Pseudomonadati</taxon>
        <taxon>Pseudomonadota</taxon>
        <taxon>Alphaproteobacteria</taxon>
        <taxon>Hyphomicrobiales</taxon>
        <taxon>Rhizobiaceae</taxon>
        <taxon>Rhizobium/Agrobacterium group</taxon>
        <taxon>Rhizobium</taxon>
    </lineage>
</organism>
<evidence type="ECO:0000313" key="2">
    <source>
        <dbReference type="EMBL" id="QIB38121.1"/>
    </source>
</evidence>
<feature type="transmembrane region" description="Helical" evidence="1">
    <location>
        <begin position="6"/>
        <end position="22"/>
    </location>
</feature>
<feature type="transmembrane region" description="Helical" evidence="1">
    <location>
        <begin position="73"/>
        <end position="95"/>
    </location>
</feature>
<gene>
    <name evidence="2" type="ORF">G3A56_09070</name>
</gene>
<reference evidence="2 3" key="1">
    <citation type="submission" date="2020-02" db="EMBL/GenBank/DDBJ databases">
        <title>Plant-Promoting Endophytic Bacterium Rhizobium oryzihabitans sp. nov., Isolated from the Root of Rice.</title>
        <authorList>
            <person name="zhao J."/>
            <person name="Zhang G."/>
        </authorList>
    </citation>
    <scope>NUCLEOTIDE SEQUENCE [LARGE SCALE GENOMIC DNA]</scope>
    <source>
        <strain evidence="2 3">M15</strain>
    </source>
</reference>